<evidence type="ECO:0000259" key="2">
    <source>
        <dbReference type="PROSITE" id="PS50198"/>
    </source>
</evidence>
<sequence length="764" mass="86268">MFKPRLIHALIITCAVTACRKPASNQAVATSEIPSLVKIGENNFSPSDFADSYEKNKSATDSSKTLSPEEYLPLYTDLKIKVLQAKNEGRDTTAAFNEEISSYKEQLAKNFLVDKPMVEKLATEAYNRLKQEVRASHILVSVAEDASPADTLQAYRAAIALRGRLEEGSDFGDLASRFSADPSAKTNKGDLGYFTAFQTIYPFETAAYNLSTGKVSQPIRSKTGYHLIKVTDKRNSRGMVQVAHIMIRMDSTATPVQKEVAQKAIQDAYAKLEKGVEWQSVVDEYSTDMQSKRNQGLLPLFGTGQMVPEVEEAAFTLSKPGSYSRPVKTMYGWHIIRLIEKKNIESYANMAPSLRQKVVTDTRGKALDLSNAQRLRKKFKTEEFADALKSVSSLADSSLLTGKWDYAKAVGADWSTTKLFTIEQQPYYAMEFLNEVKRIQKNKQKGSSFELVFKKYYDDYLTAKLAQYERAHLEESSPEFRSLINEIKEGVLLSQVMEQNVWQKSLTDSLGQVRFYEKNKANFPMPERVKASLITAPDTQTINAIKKSLAQSPYKLERKGIELLFAEGINDLSKQQNDELSELFAVMKANPDYLVEIAGYRSASEPESMSASRIKNVVKYLSSKNISLIRIIEKDYGSFRPSTELARNRRISFQFFSNSHKDVEKAYNGGGAENVIISDGYFSKENPLLTNVKWQTGEQIISGNNKALWIKVDAIEPARIKTFMEARGSVINGYQKELEKQWLSQLHERYPVKVNQEELQKIKR</sequence>
<dbReference type="RefSeq" id="WP_115833313.1">
    <property type="nucleotide sequence ID" value="NZ_QNUL01000026.1"/>
</dbReference>
<dbReference type="AlphaFoldDB" id="A0A3D8Y5H5"/>
<evidence type="ECO:0000313" key="4">
    <source>
        <dbReference type="Proteomes" id="UP000256373"/>
    </source>
</evidence>
<comment type="caution">
    <text evidence="3">The sequence shown here is derived from an EMBL/GenBank/DDBJ whole genome shotgun (WGS) entry which is preliminary data.</text>
</comment>
<dbReference type="InterPro" id="IPR036737">
    <property type="entry name" value="OmpA-like_sf"/>
</dbReference>
<dbReference type="InterPro" id="IPR050245">
    <property type="entry name" value="PrsA_foldase"/>
</dbReference>
<dbReference type="PANTHER" id="PTHR47245:SF2">
    <property type="entry name" value="PEPTIDYL-PROLYL CIS-TRANS ISOMERASE HP_0175-RELATED"/>
    <property type="match status" value="1"/>
</dbReference>
<dbReference type="PROSITE" id="PS50198">
    <property type="entry name" value="PPIC_PPIASE_2"/>
    <property type="match status" value="2"/>
</dbReference>
<feature type="domain" description="PpiC" evidence="2">
    <location>
        <begin position="130"/>
        <end position="232"/>
    </location>
</feature>
<dbReference type="Pfam" id="PF13616">
    <property type="entry name" value="Rotamase_3"/>
    <property type="match status" value="1"/>
</dbReference>
<dbReference type="PROSITE" id="PS51257">
    <property type="entry name" value="PROKAR_LIPOPROTEIN"/>
    <property type="match status" value="1"/>
</dbReference>
<dbReference type="EMBL" id="QNUL01000026">
    <property type="protein sequence ID" value="REA57625.1"/>
    <property type="molecule type" value="Genomic_DNA"/>
</dbReference>
<dbReference type="InterPro" id="IPR046357">
    <property type="entry name" value="PPIase_dom_sf"/>
</dbReference>
<dbReference type="PANTHER" id="PTHR47245">
    <property type="entry name" value="PEPTIDYLPROLYL ISOMERASE"/>
    <property type="match status" value="1"/>
</dbReference>
<name>A0A3D8Y5H5_9BACT</name>
<dbReference type="Pfam" id="PF00639">
    <property type="entry name" value="Rotamase"/>
    <property type="match status" value="1"/>
</dbReference>
<dbReference type="OrthoDB" id="14196at2"/>
<organism evidence="3 4">
    <name type="scientific">Dyadobacter luteus</name>
    <dbReference type="NCBI Taxonomy" id="2259619"/>
    <lineage>
        <taxon>Bacteria</taxon>
        <taxon>Pseudomonadati</taxon>
        <taxon>Bacteroidota</taxon>
        <taxon>Cytophagia</taxon>
        <taxon>Cytophagales</taxon>
        <taxon>Spirosomataceae</taxon>
        <taxon>Dyadobacter</taxon>
    </lineage>
</organism>
<evidence type="ECO:0000313" key="3">
    <source>
        <dbReference type="EMBL" id="REA57625.1"/>
    </source>
</evidence>
<dbReference type="Proteomes" id="UP000256373">
    <property type="component" value="Unassembled WGS sequence"/>
</dbReference>
<accession>A0A3D8Y5H5</accession>
<protein>
    <submittedName>
        <fullName evidence="3">Peptidylprolyl isomerase</fullName>
    </submittedName>
</protein>
<gene>
    <name evidence="3" type="ORF">DSL64_23080</name>
</gene>
<dbReference type="Gene3D" id="3.10.50.40">
    <property type="match status" value="2"/>
</dbReference>
<reference evidence="3 4" key="1">
    <citation type="submission" date="2018-07" db="EMBL/GenBank/DDBJ databases">
        <title>Dyadobacter roseus sp. nov., isolated from rose rhizosphere soil.</title>
        <authorList>
            <person name="Chen L."/>
        </authorList>
    </citation>
    <scope>NUCLEOTIDE SEQUENCE [LARGE SCALE GENOMIC DNA]</scope>
    <source>
        <strain evidence="3 4">RS19</strain>
    </source>
</reference>
<dbReference type="Gene3D" id="3.30.1330.60">
    <property type="entry name" value="OmpA-like domain"/>
    <property type="match status" value="1"/>
</dbReference>
<proteinExistence type="predicted"/>
<keyword evidence="4" id="KW-1185">Reference proteome</keyword>
<dbReference type="GO" id="GO:0003755">
    <property type="term" value="F:peptidyl-prolyl cis-trans isomerase activity"/>
    <property type="evidence" value="ECO:0007669"/>
    <property type="project" value="UniProtKB-KW"/>
</dbReference>
<keyword evidence="1" id="KW-0697">Rotamase</keyword>
<keyword evidence="1 3" id="KW-0413">Isomerase</keyword>
<dbReference type="InterPro" id="IPR000297">
    <property type="entry name" value="PPIase_PpiC"/>
</dbReference>
<evidence type="ECO:0000256" key="1">
    <source>
        <dbReference type="PROSITE-ProRule" id="PRU00278"/>
    </source>
</evidence>
<feature type="domain" description="PpiC" evidence="2">
    <location>
        <begin position="237"/>
        <end position="340"/>
    </location>
</feature>
<dbReference type="SUPFAM" id="SSF103088">
    <property type="entry name" value="OmpA-like"/>
    <property type="match status" value="1"/>
</dbReference>
<dbReference type="SUPFAM" id="SSF54534">
    <property type="entry name" value="FKBP-like"/>
    <property type="match status" value="2"/>
</dbReference>